<dbReference type="Proteomes" id="UP000594260">
    <property type="component" value="Unplaced"/>
</dbReference>
<dbReference type="GeneID" id="111245944"/>
<keyword evidence="5" id="KW-0735">Signal-anchor</keyword>
<dbReference type="OMA" id="FWDDGHG"/>
<keyword evidence="4 10" id="KW-0256">Endoplasmic reticulum</keyword>
<dbReference type="EnsemblMetazoa" id="XM_022794985">
    <property type="protein sequence ID" value="XP_022650720"/>
    <property type="gene ID" value="LOC111245944"/>
</dbReference>
<dbReference type="CTD" id="42885"/>
<comment type="subcellular location">
    <subcellularLocation>
        <location evidence="1">Endoplasmic reticulum membrane</location>
        <topology evidence="1">Single-pass type II membrane protein</topology>
    </subcellularLocation>
</comment>
<dbReference type="EnsemblMetazoa" id="XM_022794984">
    <property type="protein sequence ID" value="XP_022650719"/>
    <property type="gene ID" value="LOC111245944"/>
</dbReference>
<comment type="similarity">
    <text evidence="2 10">Belongs to the SPCS3 family.</text>
</comment>
<dbReference type="GO" id="GO:0005787">
    <property type="term" value="C:signal peptidase complex"/>
    <property type="evidence" value="ECO:0007669"/>
    <property type="project" value="UniProtKB-UniRule"/>
</dbReference>
<comment type="function">
    <text evidence="9">Essential component of the signal peptidase complex (SPC) which catalyzes the cleavage of N-terminal signal sequences from nascent proteins as they are translocated into the lumen of the endoplasmic reticulum. Essential for the SPC catalytic activity, possibly by stabilizing and positioning the active center of the complex close to the lumenal surface.</text>
</comment>
<keyword evidence="7 10" id="KW-0472">Membrane</keyword>
<dbReference type="PANTHER" id="PTHR12804">
    <property type="entry name" value="MICROSOMAL SIGNAL PEPTIDASE 23 KD SUBUNIT SPC22/23"/>
    <property type="match status" value="1"/>
</dbReference>
<dbReference type="PANTHER" id="PTHR12804:SF0">
    <property type="entry name" value="SIGNAL PEPTIDASE COMPLEX SUBUNIT 3"/>
    <property type="match status" value="1"/>
</dbReference>
<dbReference type="RefSeq" id="XP_022650720.1">
    <property type="nucleotide sequence ID" value="XM_022794985.1"/>
</dbReference>
<sequence>MHSLWTRLHAILACMLSALTAMTFVFFLSTAFNNYATDVKLSTVKVVVKSVPDYTVSKEELDLGVITFDIDANLTEVFNWNVKQLFLYLAAEYETKTNKVNQVVLWDKIIQRGQDPILKLQNLHSKYYFWDDGRGLRDIPVKLSLNWNVIPNAGILPNFAGLGSHVFKFPVEYSKNARI</sequence>
<evidence type="ECO:0000256" key="7">
    <source>
        <dbReference type="ARBA" id="ARBA00023136"/>
    </source>
</evidence>
<keyword evidence="6" id="KW-1133">Transmembrane helix</keyword>
<dbReference type="RefSeq" id="XP_022650719.1">
    <property type="nucleotide sequence ID" value="XM_022794984.1"/>
</dbReference>
<dbReference type="InterPro" id="IPR007653">
    <property type="entry name" value="SPC3"/>
</dbReference>
<evidence type="ECO:0000313" key="11">
    <source>
        <dbReference type="EnsemblMetazoa" id="XP_022650720"/>
    </source>
</evidence>
<keyword evidence="12" id="KW-1185">Reference proteome</keyword>
<protein>
    <recommendedName>
        <fullName evidence="8 10">Signal peptidase complex subunit 3</fullName>
    </recommendedName>
</protein>
<evidence type="ECO:0000256" key="8">
    <source>
        <dbReference type="ARBA" id="ARBA00029556"/>
    </source>
</evidence>
<proteinExistence type="inferred from homology"/>
<evidence type="ECO:0000256" key="1">
    <source>
        <dbReference type="ARBA" id="ARBA00004648"/>
    </source>
</evidence>
<dbReference type="AlphaFoldDB" id="A0A7M7JT12"/>
<evidence type="ECO:0000256" key="2">
    <source>
        <dbReference type="ARBA" id="ARBA00009289"/>
    </source>
</evidence>
<dbReference type="PIRSF" id="PIRSF016089">
    <property type="entry name" value="SPC22"/>
    <property type="match status" value="1"/>
</dbReference>
<evidence type="ECO:0000313" key="12">
    <source>
        <dbReference type="Proteomes" id="UP000594260"/>
    </source>
</evidence>
<organism evidence="11 12">
    <name type="scientific">Varroa destructor</name>
    <name type="common">Honeybee mite</name>
    <dbReference type="NCBI Taxonomy" id="109461"/>
    <lineage>
        <taxon>Eukaryota</taxon>
        <taxon>Metazoa</taxon>
        <taxon>Ecdysozoa</taxon>
        <taxon>Arthropoda</taxon>
        <taxon>Chelicerata</taxon>
        <taxon>Arachnida</taxon>
        <taxon>Acari</taxon>
        <taxon>Parasitiformes</taxon>
        <taxon>Mesostigmata</taxon>
        <taxon>Gamasina</taxon>
        <taxon>Dermanyssoidea</taxon>
        <taxon>Varroidae</taxon>
        <taxon>Varroa</taxon>
    </lineage>
</organism>
<evidence type="ECO:0000256" key="5">
    <source>
        <dbReference type="ARBA" id="ARBA00022968"/>
    </source>
</evidence>
<dbReference type="InParanoid" id="A0A7M7JT12"/>
<evidence type="ECO:0000256" key="6">
    <source>
        <dbReference type="ARBA" id="ARBA00022989"/>
    </source>
</evidence>
<dbReference type="KEGG" id="vde:111245944"/>
<dbReference type="Pfam" id="PF04573">
    <property type="entry name" value="SPC22"/>
    <property type="match status" value="1"/>
</dbReference>
<dbReference type="GO" id="GO:0006465">
    <property type="term" value="P:signal peptide processing"/>
    <property type="evidence" value="ECO:0007669"/>
    <property type="project" value="UniProtKB-UniRule"/>
</dbReference>
<evidence type="ECO:0000256" key="3">
    <source>
        <dbReference type="ARBA" id="ARBA00022692"/>
    </source>
</evidence>
<accession>A0A7M7JT12</accession>
<dbReference type="FunCoup" id="A0A7M7JT12">
    <property type="interactions" value="629"/>
</dbReference>
<evidence type="ECO:0000256" key="9">
    <source>
        <dbReference type="ARBA" id="ARBA00046080"/>
    </source>
</evidence>
<evidence type="ECO:0000256" key="10">
    <source>
        <dbReference type="PIRNR" id="PIRNR016089"/>
    </source>
</evidence>
<evidence type="ECO:0000256" key="4">
    <source>
        <dbReference type="ARBA" id="ARBA00022824"/>
    </source>
</evidence>
<name>A0A7M7JT12_VARDE</name>
<dbReference type="OrthoDB" id="10261524at2759"/>
<dbReference type="GO" id="GO:0045047">
    <property type="term" value="P:protein targeting to ER"/>
    <property type="evidence" value="ECO:0007669"/>
    <property type="project" value="TreeGrafter"/>
</dbReference>
<keyword evidence="3" id="KW-0812">Transmembrane</keyword>
<reference evidence="11" key="1">
    <citation type="submission" date="2021-01" db="UniProtKB">
        <authorList>
            <consortium name="EnsemblMetazoa"/>
        </authorList>
    </citation>
    <scope>IDENTIFICATION</scope>
</reference>